<reference evidence="4" key="1">
    <citation type="submission" date="2017-09" db="EMBL/GenBank/DDBJ databases">
        <title>Depth-based differentiation of microbial function through sediment-hosted aquifers and enrichment of novel symbionts in the deep terrestrial subsurface.</title>
        <authorList>
            <person name="Probst A.J."/>
            <person name="Ladd B."/>
            <person name="Jarett J.K."/>
            <person name="Geller-Mcgrath D.E."/>
            <person name="Sieber C.M.K."/>
            <person name="Emerson J.B."/>
            <person name="Anantharaman K."/>
            <person name="Thomas B.C."/>
            <person name="Malmstrom R."/>
            <person name="Stieglmeier M."/>
            <person name="Klingl A."/>
            <person name="Woyke T."/>
            <person name="Ryan C.M."/>
            <person name="Banfield J.F."/>
        </authorList>
    </citation>
    <scope>NUCLEOTIDE SEQUENCE [LARGE SCALE GENOMIC DNA]</scope>
</reference>
<dbReference type="AlphaFoldDB" id="A0A2M6XVE6"/>
<dbReference type="Proteomes" id="UP000229784">
    <property type="component" value="Unassembled WGS sequence"/>
</dbReference>
<feature type="transmembrane region" description="Helical" evidence="1">
    <location>
        <begin position="135"/>
        <end position="159"/>
    </location>
</feature>
<name>A0A2M6XVE6_9BACT</name>
<keyword evidence="1" id="KW-0812">Transmembrane</keyword>
<evidence type="ECO:0000313" key="4">
    <source>
        <dbReference type="Proteomes" id="UP000229784"/>
    </source>
</evidence>
<keyword evidence="2" id="KW-0732">Signal</keyword>
<evidence type="ECO:0008006" key="5">
    <source>
        <dbReference type="Google" id="ProtNLM"/>
    </source>
</evidence>
<keyword evidence="1" id="KW-0472">Membrane</keyword>
<evidence type="ECO:0000256" key="1">
    <source>
        <dbReference type="SAM" id="Phobius"/>
    </source>
</evidence>
<organism evidence="3 4">
    <name type="scientific">bacterium (Candidatus Gribaldobacteria) CG08_land_8_20_14_0_20_39_15</name>
    <dbReference type="NCBI Taxonomy" id="2014273"/>
    <lineage>
        <taxon>Bacteria</taxon>
        <taxon>Candidatus Gribaldobacteria</taxon>
    </lineage>
</organism>
<evidence type="ECO:0000256" key="2">
    <source>
        <dbReference type="SAM" id="SignalP"/>
    </source>
</evidence>
<evidence type="ECO:0000313" key="3">
    <source>
        <dbReference type="EMBL" id="PIU16591.1"/>
    </source>
</evidence>
<gene>
    <name evidence="3" type="ORF">COT20_00065</name>
</gene>
<comment type="caution">
    <text evidence="3">The sequence shown here is derived from an EMBL/GenBank/DDBJ whole genome shotgun (WGS) entry which is preliminary data.</text>
</comment>
<dbReference type="Pfam" id="PF18895">
    <property type="entry name" value="T4SS_pilin"/>
    <property type="match status" value="1"/>
</dbReference>
<feature type="transmembrane region" description="Helical" evidence="1">
    <location>
        <begin position="171"/>
        <end position="196"/>
    </location>
</feature>
<feature type="chain" id="PRO_5014882775" description="DUF4190 domain-containing protein" evidence="2">
    <location>
        <begin position="26"/>
        <end position="198"/>
    </location>
</feature>
<accession>A0A2M6XVE6</accession>
<keyword evidence="1" id="KW-1133">Transmembrane helix</keyword>
<sequence length="198" mass="20778">MKKILPILTIISFLAAILVPMVVLAQEAPVKCVKLGVDVIWTGGYIYTGTLKNVSTDAEVTCTEAAPCKCNEPTAFAKGCRLIKDNTVGPRVAVEPGTECSQKNKAGNADKAPDYQTPAWGMIGLLAGINTAVNWIFVILIIVVALLVALGAFMIVTAGGAPENLEKGRKYILYALIGLVVALLARAIPSIVSALLGV</sequence>
<feature type="signal peptide" evidence="2">
    <location>
        <begin position="1"/>
        <end position="25"/>
    </location>
</feature>
<proteinExistence type="predicted"/>
<dbReference type="EMBL" id="PEXQ01000003">
    <property type="protein sequence ID" value="PIU16591.1"/>
    <property type="molecule type" value="Genomic_DNA"/>
</dbReference>
<dbReference type="InterPro" id="IPR043993">
    <property type="entry name" value="T4SS_pilin"/>
</dbReference>
<protein>
    <recommendedName>
        <fullName evidence="5">DUF4190 domain-containing protein</fullName>
    </recommendedName>
</protein>